<dbReference type="Gene3D" id="3.40.50.10420">
    <property type="entry name" value="NagB/RpiA/CoA transferase-like"/>
    <property type="match status" value="1"/>
</dbReference>
<feature type="domain" description="LUD" evidence="1">
    <location>
        <begin position="4"/>
        <end position="196"/>
    </location>
</feature>
<dbReference type="Pfam" id="PF02589">
    <property type="entry name" value="LUD_dom"/>
    <property type="match status" value="1"/>
</dbReference>
<dbReference type="AlphaFoldDB" id="A0A833HN07"/>
<dbReference type="PANTHER" id="PTHR36179">
    <property type="entry name" value="LUD_DOM DOMAIN-CONTAINING PROTEIN"/>
    <property type="match status" value="1"/>
</dbReference>
<name>A0A833HN07_9FIRM</name>
<dbReference type="PANTHER" id="PTHR36179:SF2">
    <property type="entry name" value="LUD DOMAIN-CONTAINING PROTEIN"/>
    <property type="match status" value="1"/>
</dbReference>
<evidence type="ECO:0000313" key="2">
    <source>
        <dbReference type="EMBL" id="KAB3529085.1"/>
    </source>
</evidence>
<dbReference type="RefSeq" id="WP_151866322.1">
    <property type="nucleotide sequence ID" value="NZ_WBZB01000037.1"/>
</dbReference>
<dbReference type="OrthoDB" id="9809147at2"/>
<sequence>MERIKKLINNLKGKRIDAEYFESAEAVKAKIISEITKEDTVGIGGSMTIFDLKLHEELIKAGNEVYWHWLVEPEKRGQVRQKAATADIYLTSTNALTEAGELVNIDGVGNRVASMFYGPKKVIVICGINKITTDIISAIDRIKEKACPSNARRLNLKVPCAFTDLCNDCTSEERMCNITTIINNKPMTVDLKVYIVGEELGY</sequence>
<accession>A0A833HN07</accession>
<evidence type="ECO:0000259" key="1">
    <source>
        <dbReference type="Pfam" id="PF02589"/>
    </source>
</evidence>
<keyword evidence="3" id="KW-1185">Reference proteome</keyword>
<dbReference type="EMBL" id="WBZB01000037">
    <property type="protein sequence ID" value="KAB3529085.1"/>
    <property type="molecule type" value="Genomic_DNA"/>
</dbReference>
<dbReference type="Proteomes" id="UP000465601">
    <property type="component" value="Unassembled WGS sequence"/>
</dbReference>
<organism evidence="2 3">
    <name type="scientific">Alkaliphilus serpentinus</name>
    <dbReference type="NCBI Taxonomy" id="1482731"/>
    <lineage>
        <taxon>Bacteria</taxon>
        <taxon>Bacillati</taxon>
        <taxon>Bacillota</taxon>
        <taxon>Clostridia</taxon>
        <taxon>Peptostreptococcales</taxon>
        <taxon>Natronincolaceae</taxon>
        <taxon>Alkaliphilus</taxon>
    </lineage>
</organism>
<dbReference type="InterPro" id="IPR003741">
    <property type="entry name" value="LUD_dom"/>
</dbReference>
<evidence type="ECO:0000313" key="3">
    <source>
        <dbReference type="Proteomes" id="UP000465601"/>
    </source>
</evidence>
<reference evidence="2 3" key="1">
    <citation type="submission" date="2019-10" db="EMBL/GenBank/DDBJ databases">
        <title>Alkaliphilus serpentinus sp. nov. and Alkaliphilus pronyensis sp. nov., two novel anaerobic alkaliphilic species isolated from the serpentinized-hosted hydrothermal field of the Prony Bay (New Caledonia).</title>
        <authorList>
            <person name="Postec A."/>
        </authorList>
    </citation>
    <scope>NUCLEOTIDE SEQUENCE [LARGE SCALE GENOMIC DNA]</scope>
    <source>
        <strain evidence="2 3">LacT</strain>
    </source>
</reference>
<comment type="caution">
    <text evidence="2">The sequence shown here is derived from an EMBL/GenBank/DDBJ whole genome shotgun (WGS) entry which is preliminary data.</text>
</comment>
<protein>
    <submittedName>
        <fullName evidence="2">Lactate utilization protein</fullName>
    </submittedName>
</protein>
<dbReference type="InterPro" id="IPR024185">
    <property type="entry name" value="FTHF_cligase-like_sf"/>
</dbReference>
<gene>
    <name evidence="2" type="ORF">F8153_10565</name>
</gene>
<proteinExistence type="predicted"/>